<organism evidence="2 3">
    <name type="scientific">Mycetocola zhadangensis</name>
    <dbReference type="NCBI Taxonomy" id="1164595"/>
    <lineage>
        <taxon>Bacteria</taxon>
        <taxon>Bacillati</taxon>
        <taxon>Actinomycetota</taxon>
        <taxon>Actinomycetes</taxon>
        <taxon>Micrococcales</taxon>
        <taxon>Microbacteriaceae</taxon>
        <taxon>Mycetocola</taxon>
    </lineage>
</organism>
<accession>A0A3L7IVV3</accession>
<dbReference type="Proteomes" id="UP000282460">
    <property type="component" value="Unassembled WGS sequence"/>
</dbReference>
<name>A0A3L7IVV3_9MICO</name>
<evidence type="ECO:0000256" key="1">
    <source>
        <dbReference type="SAM" id="Phobius"/>
    </source>
</evidence>
<feature type="transmembrane region" description="Helical" evidence="1">
    <location>
        <begin position="28"/>
        <end position="46"/>
    </location>
</feature>
<evidence type="ECO:0000313" key="2">
    <source>
        <dbReference type="EMBL" id="RLQ81112.1"/>
    </source>
</evidence>
<feature type="transmembrane region" description="Helical" evidence="1">
    <location>
        <begin position="58"/>
        <end position="80"/>
    </location>
</feature>
<gene>
    <name evidence="2" type="ORF">D9V28_15340</name>
</gene>
<feature type="transmembrane region" description="Helical" evidence="1">
    <location>
        <begin position="205"/>
        <end position="234"/>
    </location>
</feature>
<keyword evidence="1" id="KW-0472">Membrane</keyword>
<dbReference type="EMBL" id="RCWJ01000005">
    <property type="protein sequence ID" value="RLQ81112.1"/>
    <property type="molecule type" value="Genomic_DNA"/>
</dbReference>
<evidence type="ECO:0000313" key="3">
    <source>
        <dbReference type="Proteomes" id="UP000282460"/>
    </source>
</evidence>
<keyword evidence="1" id="KW-1133">Transmembrane helix</keyword>
<dbReference type="AlphaFoldDB" id="A0A3L7IVV3"/>
<feature type="transmembrane region" description="Helical" evidence="1">
    <location>
        <begin position="105"/>
        <end position="126"/>
    </location>
</feature>
<comment type="caution">
    <text evidence="2">The sequence shown here is derived from an EMBL/GenBank/DDBJ whole genome shotgun (WGS) entry which is preliminary data.</text>
</comment>
<sequence>MLIISLVFLGPALHLMRKSTEAARTGPFAARVSSLIAVAGITLFWLSRWLPREHPGATWIYAIPLVAGSLAVVALAILSVQAPKALGVREVDVAPRTLWSFGSRWWFAGWYTLTALLLATAVVCGLTSSTDELGRHTMLVLDVGSHQAGTSFFGWAFGVPVLVASVLLLVIGHLAISQTVRPAVSADPKQRALDIASRCAEIRTIVAVAAGATAFVLGAVLLFVAGSAGMVASFPAADGVRVELGTSFAALRTPFLAAGLILQGFGLCLALLPLFQRKGALISSIPGQVPVAAGTADR</sequence>
<proteinExistence type="predicted"/>
<keyword evidence="3" id="KW-1185">Reference proteome</keyword>
<reference evidence="2 3" key="1">
    <citation type="submission" date="2018-10" db="EMBL/GenBank/DDBJ databases">
        <authorList>
            <person name="Li J."/>
        </authorList>
    </citation>
    <scope>NUCLEOTIDE SEQUENCE [LARGE SCALE GENOMIC DNA]</scope>
    <source>
        <strain evidence="2 3">ZD1-4</strain>
    </source>
</reference>
<keyword evidence="1" id="KW-0812">Transmembrane</keyword>
<feature type="transmembrane region" description="Helical" evidence="1">
    <location>
        <begin position="254"/>
        <end position="275"/>
    </location>
</feature>
<protein>
    <submittedName>
        <fullName evidence="2">Uncharacterized protein</fullName>
    </submittedName>
</protein>